<keyword evidence="11" id="KW-1185">Reference proteome</keyword>
<protein>
    <submittedName>
        <fullName evidence="10">Uncharacterized protein</fullName>
    </submittedName>
</protein>
<organism evidence="10 11">
    <name type="scientific">Psophocarpus tetragonolobus</name>
    <name type="common">Winged bean</name>
    <name type="synonym">Dolichos tetragonolobus</name>
    <dbReference type="NCBI Taxonomy" id="3891"/>
    <lineage>
        <taxon>Eukaryota</taxon>
        <taxon>Viridiplantae</taxon>
        <taxon>Streptophyta</taxon>
        <taxon>Embryophyta</taxon>
        <taxon>Tracheophyta</taxon>
        <taxon>Spermatophyta</taxon>
        <taxon>Magnoliopsida</taxon>
        <taxon>eudicotyledons</taxon>
        <taxon>Gunneridae</taxon>
        <taxon>Pentapetalae</taxon>
        <taxon>rosids</taxon>
        <taxon>fabids</taxon>
        <taxon>Fabales</taxon>
        <taxon>Fabaceae</taxon>
        <taxon>Papilionoideae</taxon>
        <taxon>50 kb inversion clade</taxon>
        <taxon>NPAAA clade</taxon>
        <taxon>indigoferoid/millettioid clade</taxon>
        <taxon>Phaseoleae</taxon>
        <taxon>Psophocarpus</taxon>
    </lineage>
</organism>
<dbReference type="InterPro" id="IPR001005">
    <property type="entry name" value="SANT/Myb"/>
</dbReference>
<evidence type="ECO:0000259" key="7">
    <source>
        <dbReference type="PROSITE" id="PS50090"/>
    </source>
</evidence>
<dbReference type="AlphaFoldDB" id="A0AAN9NUQ0"/>
<evidence type="ECO:0000256" key="5">
    <source>
        <dbReference type="ARBA" id="ARBA00023242"/>
    </source>
</evidence>
<evidence type="ECO:0000256" key="1">
    <source>
        <dbReference type="ARBA" id="ARBA00004123"/>
    </source>
</evidence>
<dbReference type="InterPro" id="IPR017884">
    <property type="entry name" value="SANT_dom"/>
</dbReference>
<dbReference type="PANTHER" id="PTHR44042:SF67">
    <property type="entry name" value="MYB-LIKE PROTEIN I"/>
    <property type="match status" value="1"/>
</dbReference>
<dbReference type="FunFam" id="1.10.10.60:FF:000009">
    <property type="entry name" value="transcription factor MYB1R1"/>
    <property type="match status" value="1"/>
</dbReference>
<dbReference type="PROSITE" id="PS51293">
    <property type="entry name" value="SANT"/>
    <property type="match status" value="1"/>
</dbReference>
<feature type="region of interest" description="Disordered" evidence="6">
    <location>
        <begin position="145"/>
        <end position="165"/>
    </location>
</feature>
<keyword evidence="5" id="KW-0539">Nucleus</keyword>
<dbReference type="PANTHER" id="PTHR44042">
    <property type="entry name" value="DUPLICATED HOMEODOMAIN-LIKE SUPERFAMILY PROTEIN-RELATED"/>
    <property type="match status" value="1"/>
</dbReference>
<dbReference type="SUPFAM" id="SSF46689">
    <property type="entry name" value="Homeodomain-like"/>
    <property type="match status" value="1"/>
</dbReference>
<dbReference type="Pfam" id="PF00249">
    <property type="entry name" value="Myb_DNA-binding"/>
    <property type="match status" value="1"/>
</dbReference>
<feature type="domain" description="Myb-like" evidence="7">
    <location>
        <begin position="96"/>
        <end position="141"/>
    </location>
</feature>
<dbReference type="InterPro" id="IPR006447">
    <property type="entry name" value="Myb_dom_plants"/>
</dbReference>
<evidence type="ECO:0000256" key="3">
    <source>
        <dbReference type="ARBA" id="ARBA00023125"/>
    </source>
</evidence>
<dbReference type="NCBIfam" id="TIGR01557">
    <property type="entry name" value="myb_SHAQKYF"/>
    <property type="match status" value="1"/>
</dbReference>
<dbReference type="CDD" id="cd00167">
    <property type="entry name" value="SANT"/>
    <property type="match status" value="1"/>
</dbReference>
<dbReference type="PROSITE" id="PS51294">
    <property type="entry name" value="HTH_MYB"/>
    <property type="match status" value="1"/>
</dbReference>
<evidence type="ECO:0000259" key="8">
    <source>
        <dbReference type="PROSITE" id="PS51293"/>
    </source>
</evidence>
<feature type="domain" description="SANT" evidence="8">
    <location>
        <begin position="92"/>
        <end position="145"/>
    </location>
</feature>
<dbReference type="GO" id="GO:0005634">
    <property type="term" value="C:nucleus"/>
    <property type="evidence" value="ECO:0007669"/>
    <property type="project" value="UniProtKB-SubCell"/>
</dbReference>
<evidence type="ECO:0000256" key="2">
    <source>
        <dbReference type="ARBA" id="ARBA00023015"/>
    </source>
</evidence>
<reference evidence="10 11" key="1">
    <citation type="submission" date="2024-01" db="EMBL/GenBank/DDBJ databases">
        <title>The genomes of 5 underutilized Papilionoideae crops provide insights into root nodulation and disease resistanc.</title>
        <authorList>
            <person name="Jiang F."/>
        </authorList>
    </citation>
    <scope>NUCLEOTIDE SEQUENCE [LARGE SCALE GENOMIC DNA]</scope>
    <source>
        <strain evidence="10">DUOXIRENSHENG_FW03</strain>
        <tissue evidence="10">Leaves</tissue>
    </source>
</reference>
<dbReference type="Gene3D" id="1.10.10.60">
    <property type="entry name" value="Homeodomain-like"/>
    <property type="match status" value="1"/>
</dbReference>
<proteinExistence type="predicted"/>
<dbReference type="Proteomes" id="UP001386955">
    <property type="component" value="Unassembled WGS sequence"/>
</dbReference>
<evidence type="ECO:0000259" key="9">
    <source>
        <dbReference type="PROSITE" id="PS51294"/>
    </source>
</evidence>
<dbReference type="GO" id="GO:0003677">
    <property type="term" value="F:DNA binding"/>
    <property type="evidence" value="ECO:0007669"/>
    <property type="project" value="UniProtKB-KW"/>
</dbReference>
<feature type="region of interest" description="Disordered" evidence="6">
    <location>
        <begin position="70"/>
        <end position="93"/>
    </location>
</feature>
<evidence type="ECO:0000313" key="10">
    <source>
        <dbReference type="EMBL" id="KAK7376163.1"/>
    </source>
</evidence>
<dbReference type="InterPro" id="IPR009057">
    <property type="entry name" value="Homeodomain-like_sf"/>
</dbReference>
<keyword evidence="3" id="KW-0238">DNA-binding</keyword>
<dbReference type="EMBL" id="JAYMYS010000033">
    <property type="protein sequence ID" value="KAK7376163.1"/>
    <property type="molecule type" value="Genomic_DNA"/>
</dbReference>
<comment type="subcellular location">
    <subcellularLocation>
        <location evidence="1">Nucleus</location>
    </subcellularLocation>
</comment>
<evidence type="ECO:0000313" key="11">
    <source>
        <dbReference type="Proteomes" id="UP001386955"/>
    </source>
</evidence>
<evidence type="ECO:0000256" key="4">
    <source>
        <dbReference type="ARBA" id="ARBA00023163"/>
    </source>
</evidence>
<keyword evidence="4" id="KW-0804">Transcription</keyword>
<accession>A0AAN9NUQ0</accession>
<name>A0AAN9NUQ0_PSOTE</name>
<dbReference type="InterPro" id="IPR017930">
    <property type="entry name" value="Myb_dom"/>
</dbReference>
<gene>
    <name evidence="10" type="ORF">VNO78_35017</name>
</gene>
<dbReference type="SMART" id="SM00717">
    <property type="entry name" value="SANT"/>
    <property type="match status" value="1"/>
</dbReference>
<dbReference type="PROSITE" id="PS50090">
    <property type="entry name" value="MYB_LIKE"/>
    <property type="match status" value="1"/>
</dbReference>
<evidence type="ECO:0000256" key="6">
    <source>
        <dbReference type="SAM" id="MobiDB-lite"/>
    </source>
</evidence>
<comment type="caution">
    <text evidence="10">The sequence shown here is derived from an EMBL/GenBank/DDBJ whole genome shotgun (WGS) entry which is preliminary data.</text>
</comment>
<keyword evidence="2" id="KW-0805">Transcription regulation</keyword>
<sequence>MSEFDEKEFHTEFNGSAFFSSPQHVTIADLFPMNPSTEVQPPLLREMNFSDFYNAITGEAMPIELSQVGSSKNLQQLPPPQEGASSALCRRKQPEKWTKEEHRLFLLGLNTHGNGHWKDISRNFVRTKTPGQIASHAQKYFIRQSASPTKKKRKSIHDLTLQDTN</sequence>
<feature type="domain" description="HTH myb-type" evidence="9">
    <location>
        <begin position="96"/>
        <end position="145"/>
    </location>
</feature>